<keyword evidence="3" id="KW-1185">Reference proteome</keyword>
<evidence type="ECO:0000256" key="1">
    <source>
        <dbReference type="SAM" id="Coils"/>
    </source>
</evidence>
<dbReference type="Gene3D" id="6.10.320.10">
    <property type="match status" value="1"/>
</dbReference>
<feature type="coiled-coil region" evidence="1">
    <location>
        <begin position="89"/>
        <end position="146"/>
    </location>
</feature>
<dbReference type="NCBIfam" id="NF038048">
    <property type="entry name" value="DIP1984_fam"/>
    <property type="match status" value="1"/>
</dbReference>
<dbReference type="Proteomes" id="UP000244948">
    <property type="component" value="Unassembled WGS sequence"/>
</dbReference>
<protein>
    <recommendedName>
        <fullName evidence="4">Septicolysin</fullName>
    </recommendedName>
</protein>
<reference evidence="2 3" key="1">
    <citation type="journal article" date="2018" name="Genome Announc.">
        <title>Ignatzschineria cameli sp. nov., isolated from necrotic foot tissue of dromedaries (Camelus dromedarius) and associated maggots (Wohlfahrtia species) in Dubai.</title>
        <authorList>
            <person name="Tsang C.C."/>
            <person name="Tang J.Y."/>
            <person name="Fong J.Y."/>
            <person name="Kinne J."/>
            <person name="Lee H.H."/>
            <person name="Joseph M."/>
            <person name="Jose S."/>
            <person name="Schuster R.K."/>
            <person name="Tang Y."/>
            <person name="Sivakumar S."/>
            <person name="Chen J.H."/>
            <person name="Teng J.L."/>
            <person name="Lau S.K."/>
            <person name="Wernery U."/>
            <person name="Woo P.C."/>
        </authorList>
    </citation>
    <scope>NUCLEOTIDE SEQUENCE [LARGE SCALE GENOMIC DNA]</scope>
    <source>
        <strain evidence="2 3">KCTC 22643</strain>
    </source>
</reference>
<gene>
    <name evidence="2" type="ORF">DC082_00355</name>
</gene>
<dbReference type="InterPro" id="IPR047741">
    <property type="entry name" value="DIP1984-like"/>
</dbReference>
<organism evidence="2 3">
    <name type="scientific">Ignatzschineria indica</name>
    <dbReference type="NCBI Taxonomy" id="472583"/>
    <lineage>
        <taxon>Bacteria</taxon>
        <taxon>Pseudomonadati</taxon>
        <taxon>Pseudomonadota</taxon>
        <taxon>Gammaproteobacteria</taxon>
        <taxon>Cardiobacteriales</taxon>
        <taxon>Ignatzschineriaceae</taxon>
        <taxon>Ignatzschineria</taxon>
    </lineage>
</organism>
<evidence type="ECO:0008006" key="4">
    <source>
        <dbReference type="Google" id="ProtNLM"/>
    </source>
</evidence>
<evidence type="ECO:0000313" key="3">
    <source>
        <dbReference type="Proteomes" id="UP000244948"/>
    </source>
</evidence>
<dbReference type="EMBL" id="QEWR01000002">
    <property type="protein sequence ID" value="PWD84043.1"/>
    <property type="molecule type" value="Genomic_DNA"/>
</dbReference>
<dbReference type="CDD" id="cd12208">
    <property type="entry name" value="DIP1984-like"/>
    <property type="match status" value="1"/>
</dbReference>
<dbReference type="RefSeq" id="WP_109235265.1">
    <property type="nucleotide sequence ID" value="NZ_BMXZ01000001.1"/>
</dbReference>
<dbReference type="AlphaFoldDB" id="A0A2U2ALE8"/>
<comment type="caution">
    <text evidence="2">The sequence shown here is derived from an EMBL/GenBank/DDBJ whole genome shotgun (WGS) entry which is preliminary data.</text>
</comment>
<name>A0A2U2ALE8_9GAMM</name>
<accession>A0A2U2ALE8</accession>
<dbReference type="Pfam" id="PF20935">
    <property type="entry name" value="DUF6847"/>
    <property type="match status" value="1"/>
</dbReference>
<evidence type="ECO:0000313" key="2">
    <source>
        <dbReference type="EMBL" id="PWD84043.1"/>
    </source>
</evidence>
<sequence length="157" mass="18010">MKETEAITLGEALNNRADLQTRIAQLTTRLGDNIKVQEGDEPALSPNSLKKELFTAIDALGVLIERINKTNLATDFDKDKKLSEALIERENLMKKRQVVQQMIDKASENSNRYSMSEIKFISVVNVELLSKEYDQLSKAWRELDNQIQSINWRTELL</sequence>
<keyword evidence="1" id="KW-0175">Coiled coil</keyword>
<proteinExistence type="predicted"/>